<name>A0A841CND4_9PSEU</name>
<dbReference type="Proteomes" id="UP000547510">
    <property type="component" value="Unassembled WGS sequence"/>
</dbReference>
<evidence type="ECO:0000313" key="1">
    <source>
        <dbReference type="EMBL" id="MBB5957056.1"/>
    </source>
</evidence>
<accession>A0A841CND4</accession>
<comment type="caution">
    <text evidence="1">The sequence shown here is derived from an EMBL/GenBank/DDBJ whole genome shotgun (WGS) entry which is preliminary data.</text>
</comment>
<proteinExistence type="predicted"/>
<dbReference type="EMBL" id="JACHJN010000005">
    <property type="protein sequence ID" value="MBB5957056.1"/>
    <property type="molecule type" value="Genomic_DNA"/>
</dbReference>
<sequence>MSDHSGAARLVAAVGLVAILAGCASETPGTPVTTAGTPVASGLTSALAKVRATEESAVLVEYGDVAAVRELVRRDRQRFQPLQGVGYSDIAARSDSLAGAVGFDPANASEAIRVGQPPNWAGVLRMEVDAEAVNGKFAGLGAQRVDGPDSTTWITAADHEVRLTGELGRLGIVSGFNKVRVAPDSIAFGPSGTSLAWVVDPGTGPSLAQDEVVGGLAACLGEVTVAMISKSRRGGPAVAVGVRATKDEVTEFVCVPDENPAALRDRVQARLDSPTADRGGQVWSTVFRDAEAEVPADRPGTVRVVAPADSATRVGRVLQALQRNDLAALFS</sequence>
<gene>
    <name evidence="1" type="ORF">FHS29_003649</name>
</gene>
<evidence type="ECO:0000313" key="2">
    <source>
        <dbReference type="Proteomes" id="UP000547510"/>
    </source>
</evidence>
<protein>
    <submittedName>
        <fullName evidence="1">Uncharacterized protein</fullName>
    </submittedName>
</protein>
<dbReference type="RefSeq" id="WP_184691825.1">
    <property type="nucleotide sequence ID" value="NZ_JACHJN010000005.1"/>
</dbReference>
<organism evidence="1 2">
    <name type="scientific">Saccharothrix tamanrassetensis</name>
    <dbReference type="NCBI Taxonomy" id="1051531"/>
    <lineage>
        <taxon>Bacteria</taxon>
        <taxon>Bacillati</taxon>
        <taxon>Actinomycetota</taxon>
        <taxon>Actinomycetes</taxon>
        <taxon>Pseudonocardiales</taxon>
        <taxon>Pseudonocardiaceae</taxon>
        <taxon>Saccharothrix</taxon>
    </lineage>
</organism>
<dbReference type="AlphaFoldDB" id="A0A841CND4"/>
<reference evidence="1 2" key="1">
    <citation type="submission" date="2020-08" db="EMBL/GenBank/DDBJ databases">
        <title>Genomic Encyclopedia of Type Strains, Phase III (KMG-III): the genomes of soil and plant-associated and newly described type strains.</title>
        <authorList>
            <person name="Whitman W."/>
        </authorList>
    </citation>
    <scope>NUCLEOTIDE SEQUENCE [LARGE SCALE GENOMIC DNA]</scope>
    <source>
        <strain evidence="1 2">CECT 8640</strain>
    </source>
</reference>
<keyword evidence="2" id="KW-1185">Reference proteome</keyword>